<feature type="transmembrane region" description="Helical" evidence="1">
    <location>
        <begin position="84"/>
        <end position="105"/>
    </location>
</feature>
<dbReference type="EMBL" id="JABDJR010000625">
    <property type="protein sequence ID" value="NNF08174.1"/>
    <property type="molecule type" value="Genomic_DNA"/>
</dbReference>
<sequence>MQEMFRFQGFHMYGVLFSAAGVTAVGFAVLKRVSKGWSGREIVVPPKPFKGAGTQYWLGGLCFGAGWGMTGACPGPIFSLIGNGFMVMIVVLLAALVGAWVYGALQTKLPH</sequence>
<evidence type="ECO:0000256" key="1">
    <source>
        <dbReference type="SAM" id="Phobius"/>
    </source>
</evidence>
<feature type="transmembrane region" description="Helical" evidence="1">
    <location>
        <begin position="56"/>
        <end position="78"/>
    </location>
</feature>
<keyword evidence="1" id="KW-0812">Transmembrane</keyword>
<reference evidence="2 3" key="1">
    <citation type="submission" date="2020-03" db="EMBL/GenBank/DDBJ databases">
        <title>Metabolic flexibility allows generalist bacteria to become dominant in a frequently disturbed ecosystem.</title>
        <authorList>
            <person name="Chen Y.-J."/>
            <person name="Leung P.M."/>
            <person name="Bay S.K."/>
            <person name="Hugenholtz P."/>
            <person name="Kessler A.J."/>
            <person name="Shelley G."/>
            <person name="Waite D.W."/>
            <person name="Cook P.L."/>
            <person name="Greening C."/>
        </authorList>
    </citation>
    <scope>NUCLEOTIDE SEQUENCE [LARGE SCALE GENOMIC DNA]</scope>
    <source>
        <strain evidence="2">SS_bin_28</strain>
    </source>
</reference>
<name>A0A7Y2EAC7_UNCEI</name>
<protein>
    <submittedName>
        <fullName evidence="2">YeeE/YedE family protein</fullName>
    </submittedName>
</protein>
<evidence type="ECO:0000313" key="2">
    <source>
        <dbReference type="EMBL" id="NNF08174.1"/>
    </source>
</evidence>
<keyword evidence="1" id="KW-1133">Transmembrane helix</keyword>
<keyword evidence="1" id="KW-0472">Membrane</keyword>
<dbReference type="AlphaFoldDB" id="A0A7Y2EAC7"/>
<dbReference type="Proteomes" id="UP000547674">
    <property type="component" value="Unassembled WGS sequence"/>
</dbReference>
<evidence type="ECO:0000313" key="3">
    <source>
        <dbReference type="Proteomes" id="UP000547674"/>
    </source>
</evidence>
<feature type="transmembrane region" description="Helical" evidence="1">
    <location>
        <begin position="12"/>
        <end position="30"/>
    </location>
</feature>
<accession>A0A7Y2EAC7</accession>
<organism evidence="2 3">
    <name type="scientific">Eiseniibacteriota bacterium</name>
    <dbReference type="NCBI Taxonomy" id="2212470"/>
    <lineage>
        <taxon>Bacteria</taxon>
        <taxon>Candidatus Eiseniibacteriota</taxon>
    </lineage>
</organism>
<comment type="caution">
    <text evidence="2">The sequence shown here is derived from an EMBL/GenBank/DDBJ whole genome shotgun (WGS) entry which is preliminary data.</text>
</comment>
<dbReference type="Pfam" id="PF20398">
    <property type="entry name" value="DUF6691"/>
    <property type="match status" value="1"/>
</dbReference>
<dbReference type="InterPro" id="IPR046513">
    <property type="entry name" value="DUF6691"/>
</dbReference>
<proteinExistence type="predicted"/>
<gene>
    <name evidence="2" type="ORF">HKN21_15525</name>
</gene>